<name>A0ABR9K2V1_9ACTN</name>
<dbReference type="InterPro" id="IPR036881">
    <property type="entry name" value="Glyco_hydro_3_C_sf"/>
</dbReference>
<feature type="region of interest" description="Disordered" evidence="3">
    <location>
        <begin position="371"/>
        <end position="512"/>
    </location>
</feature>
<keyword evidence="2" id="KW-0378">Hydrolase</keyword>
<evidence type="ECO:0000256" key="3">
    <source>
        <dbReference type="SAM" id="MobiDB-lite"/>
    </source>
</evidence>
<dbReference type="InterPro" id="IPR036962">
    <property type="entry name" value="Glyco_hydro_3_N_sf"/>
</dbReference>
<dbReference type="Gene3D" id="3.40.50.1700">
    <property type="entry name" value="Glycoside hydrolase family 3 C-terminal domain"/>
    <property type="match status" value="1"/>
</dbReference>
<dbReference type="InterPro" id="IPR013783">
    <property type="entry name" value="Ig-like_fold"/>
</dbReference>
<feature type="domain" description="Fibronectin type III-like" evidence="4">
    <location>
        <begin position="796"/>
        <end position="865"/>
    </location>
</feature>
<dbReference type="SUPFAM" id="SSF52279">
    <property type="entry name" value="Beta-D-glucan exohydrolase, C-terminal domain"/>
    <property type="match status" value="1"/>
</dbReference>
<evidence type="ECO:0000256" key="2">
    <source>
        <dbReference type="ARBA" id="ARBA00022801"/>
    </source>
</evidence>
<feature type="compositionally biased region" description="Gly residues" evidence="3">
    <location>
        <begin position="498"/>
        <end position="507"/>
    </location>
</feature>
<dbReference type="SMART" id="SM01217">
    <property type="entry name" value="Fn3_like"/>
    <property type="match status" value="1"/>
</dbReference>
<evidence type="ECO:0000256" key="1">
    <source>
        <dbReference type="ARBA" id="ARBA00005336"/>
    </source>
</evidence>
<dbReference type="PANTHER" id="PTHR42715">
    <property type="entry name" value="BETA-GLUCOSIDASE"/>
    <property type="match status" value="1"/>
</dbReference>
<dbReference type="Pfam" id="PF00933">
    <property type="entry name" value="Glyco_hydro_3"/>
    <property type="match status" value="1"/>
</dbReference>
<dbReference type="InterPro" id="IPR026891">
    <property type="entry name" value="Fn3-like"/>
</dbReference>
<dbReference type="Pfam" id="PF14310">
    <property type="entry name" value="Fn3-like"/>
    <property type="match status" value="1"/>
</dbReference>
<dbReference type="Gene3D" id="2.60.40.10">
    <property type="entry name" value="Immunoglobulins"/>
    <property type="match status" value="1"/>
</dbReference>
<keyword evidence="6" id="KW-1185">Reference proteome</keyword>
<dbReference type="InterPro" id="IPR050288">
    <property type="entry name" value="Cellulose_deg_GH3"/>
</dbReference>
<reference evidence="5 6" key="1">
    <citation type="submission" date="2020-10" db="EMBL/GenBank/DDBJ databases">
        <title>Sequencing the genomes of 1000 actinobacteria strains.</title>
        <authorList>
            <person name="Klenk H.-P."/>
        </authorList>
    </citation>
    <scope>NUCLEOTIDE SEQUENCE [LARGE SCALE GENOMIC DNA]</scope>
    <source>
        <strain evidence="5 6">DSM 46744</strain>
    </source>
</reference>
<dbReference type="EMBL" id="JADBDZ010000001">
    <property type="protein sequence ID" value="MBE1537152.1"/>
    <property type="molecule type" value="Genomic_DNA"/>
</dbReference>
<dbReference type="Pfam" id="PF01915">
    <property type="entry name" value="Glyco_hydro_3_C"/>
    <property type="match status" value="1"/>
</dbReference>
<gene>
    <name evidence="5" type="ORF">H4W34_006985</name>
</gene>
<protein>
    <submittedName>
        <fullName evidence="5">Beta-xylosidase</fullName>
    </submittedName>
</protein>
<dbReference type="PANTHER" id="PTHR42715:SF10">
    <property type="entry name" value="BETA-GLUCOSIDASE"/>
    <property type="match status" value="1"/>
</dbReference>
<accession>A0ABR9K2V1</accession>
<organism evidence="5 6">
    <name type="scientific">Actinomadura algeriensis</name>
    <dbReference type="NCBI Taxonomy" id="1679523"/>
    <lineage>
        <taxon>Bacteria</taxon>
        <taxon>Bacillati</taxon>
        <taxon>Actinomycetota</taxon>
        <taxon>Actinomycetes</taxon>
        <taxon>Streptosporangiales</taxon>
        <taxon>Thermomonosporaceae</taxon>
        <taxon>Actinomadura</taxon>
    </lineage>
</organism>
<dbReference type="InterPro" id="IPR017853">
    <property type="entry name" value="GH"/>
</dbReference>
<evidence type="ECO:0000313" key="6">
    <source>
        <dbReference type="Proteomes" id="UP000627838"/>
    </source>
</evidence>
<evidence type="ECO:0000313" key="5">
    <source>
        <dbReference type="EMBL" id="MBE1537152.1"/>
    </source>
</evidence>
<comment type="similarity">
    <text evidence="1">Belongs to the glycosyl hydrolase 3 family.</text>
</comment>
<dbReference type="InterPro" id="IPR001764">
    <property type="entry name" value="Glyco_hydro_3_N"/>
</dbReference>
<dbReference type="RefSeq" id="WP_192763076.1">
    <property type="nucleotide sequence ID" value="NZ_JADBDZ010000001.1"/>
</dbReference>
<evidence type="ECO:0000259" key="4">
    <source>
        <dbReference type="SMART" id="SM01217"/>
    </source>
</evidence>
<dbReference type="SUPFAM" id="SSF51445">
    <property type="entry name" value="(Trans)glycosidases"/>
    <property type="match status" value="1"/>
</dbReference>
<dbReference type="PRINTS" id="PR00133">
    <property type="entry name" value="GLHYDRLASE3"/>
</dbReference>
<dbReference type="Proteomes" id="UP000627838">
    <property type="component" value="Unassembled WGS sequence"/>
</dbReference>
<comment type="caution">
    <text evidence="5">The sequence shown here is derived from an EMBL/GenBank/DDBJ whole genome shotgun (WGS) entry which is preliminary data.</text>
</comment>
<dbReference type="Gene3D" id="3.20.20.300">
    <property type="entry name" value="Glycoside hydrolase, family 3, N-terminal domain"/>
    <property type="match status" value="1"/>
</dbReference>
<dbReference type="InterPro" id="IPR002772">
    <property type="entry name" value="Glyco_hydro_3_C"/>
</dbReference>
<proteinExistence type="inferred from homology"/>
<sequence length="898" mass="92491">MTEALTPGTAAPERWRDPALPVADRVADLLSRMTPEEKAGQLAGFWAMPAGPGEPVAPMEDDSHETAPALDDLLPHGLGQLTRVFGTAPVPVAEGAARLRDLQRRVAAANRFGVPAIAHEECLNGFMTWGATVFPSPPAWGATFDPELVGEMAAAIGTGMRAAGVHQGLAPVLDVVRDARWGRTEECIGEDPQLVAVLGTAYVRGLERSGVAATPKHFAGYSASRAGRNMAPTPIGPRELADVILEPFVMALREGGARSIMHSYTDVDGVPAAADARLLTDLLRGELGFTGAVVSDYFGISFLESRHRVAGSRGEAGALALRAGIDVELPTVRCYGEPLLERVRAGDVPAELLDRAAARVLTLKAGLGLLDPPSGPGAIPDGAAPEDEGTRAPGTTRDGAARIVTAPGNDAAAPSPLSGDGVPHVPTVPRDVSHPPMVSGEGVPHAQWVPGDGGVQSPALSGDGPPHVPTVPRDVSHSPTVSGDGGVRGPAASDDGPDGAGAGGAGGLDLDPPGHRALARRLAEESVVLLANDGTLPLAPARRVALTGPLADDPAAMLGCYTFPAHVGRHHPELPLGVDVPTLADALRAELPDLTTAPSADVLVTGADIDAAVAAARDADVAVVALGDRAGLFGRGTSGEGCDAETLALPGRQRDLADAVLATGTPTVIVMLSGRPYAIEDVAGRAAAVVQAFFPGEEGGGAVAGVLTGRVEPSGRMPISVPRRASGPPVTYLRSKMDGPHDWSAVSPAPLFPFGHGLTWTRFAYADLRVDERAPTDGTVEVGAVVRNVGDRAGTEVVQLYLADPVASVVRPSRWLAGWARVRLEPGAAARVRFTVHADRTSFTGADLRRIVEPGEIEVMVGGSSEDLPLRGAFTLDGPVRAPGADRVLTVPAEVTPR</sequence>